<reference evidence="12" key="2">
    <citation type="submission" date="2025-09" db="UniProtKB">
        <authorList>
            <consortium name="Ensembl"/>
        </authorList>
    </citation>
    <scope>IDENTIFICATION</scope>
</reference>
<dbReference type="Proteomes" id="UP000257200">
    <property type="component" value="Unplaced"/>
</dbReference>
<feature type="compositionally biased region" description="Basic and acidic residues" evidence="9">
    <location>
        <begin position="304"/>
        <end position="316"/>
    </location>
</feature>
<dbReference type="GO" id="GO:0008331">
    <property type="term" value="F:high voltage-gated calcium channel activity"/>
    <property type="evidence" value="ECO:0007669"/>
    <property type="project" value="TreeGrafter"/>
</dbReference>
<organism evidence="12 13">
    <name type="scientific">Acanthochromis polyacanthus</name>
    <name type="common">spiny chromis</name>
    <dbReference type="NCBI Taxonomy" id="80966"/>
    <lineage>
        <taxon>Eukaryota</taxon>
        <taxon>Metazoa</taxon>
        <taxon>Chordata</taxon>
        <taxon>Craniata</taxon>
        <taxon>Vertebrata</taxon>
        <taxon>Euteleostomi</taxon>
        <taxon>Actinopterygii</taxon>
        <taxon>Neopterygii</taxon>
        <taxon>Teleostei</taxon>
        <taxon>Neoteleostei</taxon>
        <taxon>Acanthomorphata</taxon>
        <taxon>Ovalentaria</taxon>
        <taxon>Pomacentridae</taxon>
        <taxon>Acanthochromis</taxon>
    </lineage>
</organism>
<evidence type="ECO:0000256" key="5">
    <source>
        <dbReference type="ARBA" id="ARBA00023065"/>
    </source>
</evidence>
<feature type="compositionally biased region" description="Basic residues" evidence="9">
    <location>
        <begin position="259"/>
        <end position="272"/>
    </location>
</feature>
<feature type="region of interest" description="Disordered" evidence="9">
    <location>
        <begin position="469"/>
        <end position="498"/>
    </location>
</feature>
<keyword evidence="6" id="KW-1015">Disulfide bond</keyword>
<feature type="compositionally biased region" description="Basic and acidic residues" evidence="9">
    <location>
        <begin position="273"/>
        <end position="282"/>
    </location>
</feature>
<feature type="compositionally biased region" description="Polar residues" evidence="9">
    <location>
        <begin position="409"/>
        <end position="419"/>
    </location>
</feature>
<feature type="compositionally biased region" description="Low complexity" evidence="9">
    <location>
        <begin position="480"/>
        <end position="495"/>
    </location>
</feature>
<dbReference type="Pfam" id="PF16905">
    <property type="entry name" value="GPHH"/>
    <property type="match status" value="1"/>
</dbReference>
<dbReference type="InterPro" id="IPR050599">
    <property type="entry name" value="VDCC_alpha-1_subunit"/>
</dbReference>
<evidence type="ECO:0000256" key="4">
    <source>
        <dbReference type="ARBA" id="ARBA00022882"/>
    </source>
</evidence>
<dbReference type="PANTHER" id="PTHR45628:SF6">
    <property type="entry name" value="VOLTAGE-DEPENDENT N-TYPE CALCIUM CHANNEL SUBUNIT ALPHA-1B"/>
    <property type="match status" value="1"/>
</dbReference>
<dbReference type="GO" id="GO:0005891">
    <property type="term" value="C:voltage-gated calcium channel complex"/>
    <property type="evidence" value="ECO:0007669"/>
    <property type="project" value="TreeGrafter"/>
</dbReference>
<dbReference type="GO" id="GO:0098703">
    <property type="term" value="P:calcium ion import across plasma membrane"/>
    <property type="evidence" value="ECO:0007669"/>
    <property type="project" value="TreeGrafter"/>
</dbReference>
<feature type="compositionally biased region" description="Polar residues" evidence="9">
    <location>
        <begin position="287"/>
        <end position="298"/>
    </location>
</feature>
<dbReference type="InParanoid" id="A0A3Q1FE51"/>
<sequence length="532" mass="59427">MTFAFPPQLSLPVCQAPKTSSKTSEIFKIRLNKFTNLIYYLMFLLCCCFFGRMTYRNMYEMLRDMSPPLGLGKKCPPRVAYKRLVRMNMPIADDNTVQFTSTLMALIRTALEIKLASVPGGWLTRLCDVDLKREINRVWPNLSQKTVDLLVTPHKYNELTVGKVYAALMIFDYYKQNRAKKLQFPSTGCHFVCREYFPVVLGKTLLPALFSASSSRLSMFVFPFQPIVDLSPIKRSASSLTPQRHQQEVGLNEYNLETHHHHHHHRCHRRRDKDKQKQKSLDRAASVQPSSTVGSFTDPSAEGLSRERARERDRSRPHERRHHSSAGEKQRYYSCERYGSREQCHAKSAGPSRSTSPGEGQDSAGPVTLPSGSSTPGRSRRQLPQTPLTPRPAVAYKTANSSPLPPSTGAATSGHQTRFSRGLSEHDRLFGAQEESPIPVTRIGSDPNLNRQQLDSSQQVLLEEMEDFQDAVSSHGGGHSARTATSTTTSASLGTGRAGGVPNGYHFTLGVNSASGPGNRGCLREREEDDWC</sequence>
<dbReference type="STRING" id="80966.ENSAPOP00000014584"/>
<evidence type="ECO:0000313" key="13">
    <source>
        <dbReference type="Proteomes" id="UP000257200"/>
    </source>
</evidence>
<dbReference type="PANTHER" id="PTHR45628">
    <property type="entry name" value="VOLTAGE-DEPENDENT CALCIUM CHANNEL TYPE A SUBUNIT ALPHA-1"/>
    <property type="match status" value="1"/>
</dbReference>
<evidence type="ECO:0000256" key="10">
    <source>
        <dbReference type="SAM" id="Phobius"/>
    </source>
</evidence>
<evidence type="ECO:0000256" key="6">
    <source>
        <dbReference type="ARBA" id="ARBA00023157"/>
    </source>
</evidence>
<keyword evidence="3" id="KW-0677">Repeat</keyword>
<evidence type="ECO:0000256" key="7">
    <source>
        <dbReference type="ARBA" id="ARBA00023180"/>
    </source>
</evidence>
<evidence type="ECO:0000256" key="2">
    <source>
        <dbReference type="ARBA" id="ARBA00022553"/>
    </source>
</evidence>
<dbReference type="InterPro" id="IPR031649">
    <property type="entry name" value="GPHH_dom"/>
</dbReference>
<keyword evidence="7" id="KW-0325">Glycoprotein</keyword>
<reference evidence="12" key="1">
    <citation type="submission" date="2025-08" db="UniProtKB">
        <authorList>
            <consortium name="Ensembl"/>
        </authorList>
    </citation>
    <scope>IDENTIFICATION</scope>
</reference>
<dbReference type="GO" id="GO:0043025">
    <property type="term" value="C:neuronal cell body"/>
    <property type="evidence" value="ECO:0007669"/>
    <property type="project" value="TreeGrafter"/>
</dbReference>
<keyword evidence="1" id="KW-0813">Transport</keyword>
<keyword evidence="8" id="KW-0407">Ion channel</keyword>
<protein>
    <recommendedName>
        <fullName evidence="11">Voltage-dependent calcium channel alpha-1 subunit IQ domain-containing protein</fullName>
    </recommendedName>
</protein>
<dbReference type="InterPro" id="IPR014873">
    <property type="entry name" value="VDCC_a1su_IQ"/>
</dbReference>
<dbReference type="GO" id="GO:0045202">
    <property type="term" value="C:synapse"/>
    <property type="evidence" value="ECO:0007669"/>
    <property type="project" value="GOC"/>
</dbReference>
<evidence type="ECO:0000256" key="8">
    <source>
        <dbReference type="ARBA" id="ARBA00023303"/>
    </source>
</evidence>
<dbReference type="AlphaFoldDB" id="A0A3Q1FE51"/>
<keyword evidence="5" id="KW-0406">Ion transport</keyword>
<dbReference type="GeneTree" id="ENSGT00940000155275"/>
<evidence type="ECO:0000259" key="11">
    <source>
        <dbReference type="SMART" id="SM01062"/>
    </source>
</evidence>
<keyword evidence="4" id="KW-0851">Voltage-gated channel</keyword>
<keyword evidence="13" id="KW-1185">Reference proteome</keyword>
<dbReference type="Ensembl" id="ENSAPOT00000023050.1">
    <property type="protein sequence ID" value="ENSAPOP00000014584.1"/>
    <property type="gene ID" value="ENSAPOG00000017520.1"/>
</dbReference>
<evidence type="ECO:0000256" key="1">
    <source>
        <dbReference type="ARBA" id="ARBA00022448"/>
    </source>
</evidence>
<name>A0A3Q1FE51_9TELE</name>
<feature type="region of interest" description="Disordered" evidence="9">
    <location>
        <begin position="512"/>
        <end position="532"/>
    </location>
</feature>
<evidence type="ECO:0000313" key="12">
    <source>
        <dbReference type="Ensembl" id="ENSAPOP00000014584.1"/>
    </source>
</evidence>
<dbReference type="GO" id="GO:0007268">
    <property type="term" value="P:chemical synaptic transmission"/>
    <property type="evidence" value="ECO:0007669"/>
    <property type="project" value="TreeGrafter"/>
</dbReference>
<keyword evidence="10" id="KW-1133">Transmembrane helix</keyword>
<keyword evidence="10" id="KW-0472">Membrane</keyword>
<evidence type="ECO:0000256" key="3">
    <source>
        <dbReference type="ARBA" id="ARBA00022737"/>
    </source>
</evidence>
<feature type="transmembrane region" description="Helical" evidence="10">
    <location>
        <begin position="37"/>
        <end position="55"/>
    </location>
</feature>
<keyword evidence="10" id="KW-0812">Transmembrane</keyword>
<dbReference type="Gene3D" id="6.10.250.2180">
    <property type="match status" value="1"/>
</dbReference>
<keyword evidence="2" id="KW-0597">Phosphoprotein</keyword>
<feature type="domain" description="Voltage-dependent calcium channel alpha-1 subunit IQ" evidence="11">
    <location>
        <begin position="156"/>
        <end position="190"/>
    </location>
</feature>
<proteinExistence type="predicted"/>
<feature type="region of interest" description="Disordered" evidence="9">
    <location>
        <begin position="259"/>
        <end position="451"/>
    </location>
</feature>
<dbReference type="SMART" id="SM01062">
    <property type="entry name" value="Ca_chan_IQ"/>
    <property type="match status" value="1"/>
</dbReference>
<accession>A0A3Q1FE51</accession>
<dbReference type="Pfam" id="PF08763">
    <property type="entry name" value="Ca_chan_IQ"/>
    <property type="match status" value="1"/>
</dbReference>
<evidence type="ECO:0000256" key="9">
    <source>
        <dbReference type="SAM" id="MobiDB-lite"/>
    </source>
</evidence>